<comment type="caution">
    <text evidence="7">The sequence shown here is derived from an EMBL/GenBank/DDBJ whole genome shotgun (WGS) entry which is preliminary data.</text>
</comment>
<keyword evidence="8" id="KW-1185">Reference proteome</keyword>
<dbReference type="CDD" id="cd02553">
    <property type="entry name" value="PseudoU_synth_RsuA"/>
    <property type="match status" value="1"/>
</dbReference>
<dbReference type="SMART" id="SM00363">
    <property type="entry name" value="S4"/>
    <property type="match status" value="1"/>
</dbReference>
<keyword evidence="2 4" id="KW-0694">RNA-binding</keyword>
<dbReference type="InterPro" id="IPR018496">
    <property type="entry name" value="PsdUridine_synth_RsuA/RluB_CS"/>
</dbReference>
<dbReference type="Gene3D" id="3.30.70.1560">
    <property type="entry name" value="Alpha-L RNA-binding motif"/>
    <property type="match status" value="1"/>
</dbReference>
<protein>
    <recommendedName>
        <fullName evidence="5">Pseudouridine synthase</fullName>
        <ecNumber evidence="5">5.4.99.-</ecNumber>
    </recommendedName>
</protein>
<dbReference type="NCBIfam" id="TIGR00093">
    <property type="entry name" value="pseudouridine synthase"/>
    <property type="match status" value="1"/>
</dbReference>
<proteinExistence type="inferred from homology"/>
<dbReference type="Proteomes" id="UP000779049">
    <property type="component" value="Unassembled WGS sequence"/>
</dbReference>
<accession>A0ABS7L7I7</accession>
<dbReference type="EC" id="5.4.99.-" evidence="5"/>
<dbReference type="InterPro" id="IPR020103">
    <property type="entry name" value="PsdUridine_synth_cat_dom_sf"/>
</dbReference>
<dbReference type="Gene3D" id="3.30.70.580">
    <property type="entry name" value="Pseudouridine synthase I, catalytic domain, N-terminal subdomain"/>
    <property type="match status" value="1"/>
</dbReference>
<dbReference type="InterPro" id="IPR042092">
    <property type="entry name" value="PsdUridine_s_RsuA/RluB/E/F_cat"/>
</dbReference>
<reference evidence="7 8" key="1">
    <citation type="journal article" date="2020" name="New Microbes New Infect">
        <title>Sellimonas caecigallum sp. nov., description and genome sequence of a new member of the Sellimonas genus isolated from the cecum of feral chicken.</title>
        <authorList>
            <person name="Wongkuna S."/>
            <person name="Ghimire S."/>
            <person name="Antony L."/>
            <person name="Chankhamhaengdecha S."/>
            <person name="Janvilisri T."/>
            <person name="Scaria J."/>
        </authorList>
    </citation>
    <scope>NUCLEOTIDE SEQUENCE [LARGE SCALE GENOMIC DNA]</scope>
    <source>
        <strain evidence="7 8">SW451</strain>
    </source>
</reference>
<gene>
    <name evidence="7" type="ORF">FLB61_08020</name>
</gene>
<dbReference type="InterPro" id="IPR000748">
    <property type="entry name" value="PsdUridine_synth_RsuA/RluB/E/F"/>
</dbReference>
<evidence type="ECO:0000259" key="6">
    <source>
        <dbReference type="SMART" id="SM00363"/>
    </source>
</evidence>
<sequence>MAVIMMRLDKFLVEMGAGSRSEVKKQISKGLVLVNGIVVRKPEMKIQEQEDVVMFSGKEYRYEAFVYYMLHKPAGVISATEDRKDKTVLDLIPDKKRPDIFPVGRLDKDTEGLLLLTNDGQLAHRLLSPKKHVDKTYEARISGIVTEEDIREFRTGLDIGDEKPTLPANLEILYTDPTKTESYVSIVIREGRFHQIKRMFEAVGKEVLYLKRIRMGSLVLDTKLLKGESRELTPEEVKMLINETGGEHAKENA</sequence>
<dbReference type="PANTHER" id="PTHR47683">
    <property type="entry name" value="PSEUDOURIDINE SYNTHASE FAMILY PROTEIN-RELATED"/>
    <property type="match status" value="1"/>
</dbReference>
<dbReference type="Pfam" id="PF00849">
    <property type="entry name" value="PseudoU_synth_2"/>
    <property type="match status" value="1"/>
</dbReference>
<dbReference type="PANTHER" id="PTHR47683:SF4">
    <property type="entry name" value="PSEUDOURIDINE SYNTHASE"/>
    <property type="match status" value="1"/>
</dbReference>
<evidence type="ECO:0000256" key="4">
    <source>
        <dbReference type="PROSITE-ProRule" id="PRU00182"/>
    </source>
</evidence>
<dbReference type="InterPro" id="IPR002942">
    <property type="entry name" value="S4_RNA-bd"/>
</dbReference>
<evidence type="ECO:0000313" key="8">
    <source>
        <dbReference type="Proteomes" id="UP000779049"/>
    </source>
</evidence>
<evidence type="ECO:0000313" key="7">
    <source>
        <dbReference type="EMBL" id="MBY0759031.1"/>
    </source>
</evidence>
<organism evidence="7 8">
    <name type="scientific">Sellimonas caecigallum</name>
    <dbReference type="NCBI Taxonomy" id="2592333"/>
    <lineage>
        <taxon>Bacteria</taxon>
        <taxon>Bacillati</taxon>
        <taxon>Bacillota</taxon>
        <taxon>Clostridia</taxon>
        <taxon>Lachnospirales</taxon>
        <taxon>Lachnospiraceae</taxon>
        <taxon>Sellimonas</taxon>
    </lineage>
</organism>
<dbReference type="SUPFAM" id="SSF55174">
    <property type="entry name" value="Alpha-L RNA-binding motif"/>
    <property type="match status" value="1"/>
</dbReference>
<dbReference type="Gene3D" id="3.10.290.10">
    <property type="entry name" value="RNA-binding S4 domain"/>
    <property type="match status" value="1"/>
</dbReference>
<dbReference type="PROSITE" id="PS01149">
    <property type="entry name" value="PSI_RSU"/>
    <property type="match status" value="1"/>
</dbReference>
<feature type="domain" description="RNA-binding S4" evidence="6">
    <location>
        <begin position="6"/>
        <end position="69"/>
    </location>
</feature>
<keyword evidence="3 5" id="KW-0413">Isomerase</keyword>
<dbReference type="EMBL" id="VIRV01000010">
    <property type="protein sequence ID" value="MBY0759031.1"/>
    <property type="molecule type" value="Genomic_DNA"/>
</dbReference>
<dbReference type="InterPro" id="IPR020094">
    <property type="entry name" value="TruA/RsuA/RluB/E/F_N"/>
</dbReference>
<dbReference type="Pfam" id="PF01479">
    <property type="entry name" value="S4"/>
    <property type="match status" value="1"/>
</dbReference>
<dbReference type="CDD" id="cd00165">
    <property type="entry name" value="S4"/>
    <property type="match status" value="1"/>
</dbReference>
<evidence type="ECO:0000256" key="2">
    <source>
        <dbReference type="ARBA" id="ARBA00022884"/>
    </source>
</evidence>
<comment type="similarity">
    <text evidence="1 5">Belongs to the pseudouridine synthase RsuA family.</text>
</comment>
<evidence type="ECO:0000256" key="3">
    <source>
        <dbReference type="ARBA" id="ARBA00023235"/>
    </source>
</evidence>
<name>A0ABS7L7I7_9FIRM</name>
<dbReference type="InterPro" id="IPR036986">
    <property type="entry name" value="S4_RNA-bd_sf"/>
</dbReference>
<dbReference type="SUPFAM" id="SSF55120">
    <property type="entry name" value="Pseudouridine synthase"/>
    <property type="match status" value="1"/>
</dbReference>
<dbReference type="InterPro" id="IPR006145">
    <property type="entry name" value="PsdUridine_synth_RsuA/RluA"/>
</dbReference>
<evidence type="ECO:0000256" key="5">
    <source>
        <dbReference type="RuleBase" id="RU003887"/>
    </source>
</evidence>
<dbReference type="PROSITE" id="PS50889">
    <property type="entry name" value="S4"/>
    <property type="match status" value="1"/>
</dbReference>
<dbReference type="InterPro" id="IPR050343">
    <property type="entry name" value="RsuA_PseudoU_synthase"/>
</dbReference>
<evidence type="ECO:0000256" key="1">
    <source>
        <dbReference type="ARBA" id="ARBA00008348"/>
    </source>
</evidence>